<keyword evidence="2" id="KW-1185">Reference proteome</keyword>
<evidence type="ECO:0000313" key="2">
    <source>
        <dbReference type="Proteomes" id="UP001374579"/>
    </source>
</evidence>
<dbReference type="EMBL" id="JBAMIC010000004">
    <property type="protein sequence ID" value="KAK7108048.1"/>
    <property type="molecule type" value="Genomic_DNA"/>
</dbReference>
<proteinExistence type="predicted"/>
<accession>A0AAN9GGG8</accession>
<sequence>MDPVAFHEHLTRIEGRITKQQTHWRKPLAPGLKLAITLRYLATGDFAVWLLGCPQHYLPPGDISLSRHNWRVCN</sequence>
<organism evidence="1 2">
    <name type="scientific">Littorina saxatilis</name>
    <dbReference type="NCBI Taxonomy" id="31220"/>
    <lineage>
        <taxon>Eukaryota</taxon>
        <taxon>Metazoa</taxon>
        <taxon>Spiralia</taxon>
        <taxon>Lophotrochozoa</taxon>
        <taxon>Mollusca</taxon>
        <taxon>Gastropoda</taxon>
        <taxon>Caenogastropoda</taxon>
        <taxon>Littorinimorpha</taxon>
        <taxon>Littorinoidea</taxon>
        <taxon>Littorinidae</taxon>
        <taxon>Littorina</taxon>
    </lineage>
</organism>
<protein>
    <submittedName>
        <fullName evidence="1">Uncharacterized protein</fullName>
    </submittedName>
</protein>
<gene>
    <name evidence="1" type="ORF">V1264_015850</name>
</gene>
<dbReference type="Proteomes" id="UP001374579">
    <property type="component" value="Unassembled WGS sequence"/>
</dbReference>
<dbReference type="AlphaFoldDB" id="A0AAN9GGG8"/>
<name>A0AAN9GGG8_9CAEN</name>
<comment type="caution">
    <text evidence="1">The sequence shown here is derived from an EMBL/GenBank/DDBJ whole genome shotgun (WGS) entry which is preliminary data.</text>
</comment>
<evidence type="ECO:0000313" key="1">
    <source>
        <dbReference type="EMBL" id="KAK7108048.1"/>
    </source>
</evidence>
<reference evidence="1 2" key="1">
    <citation type="submission" date="2024-02" db="EMBL/GenBank/DDBJ databases">
        <title>Chromosome-scale genome assembly of the rough periwinkle Littorina saxatilis.</title>
        <authorList>
            <person name="De Jode A."/>
            <person name="Faria R."/>
            <person name="Formenti G."/>
            <person name="Sims Y."/>
            <person name="Smith T.P."/>
            <person name="Tracey A."/>
            <person name="Wood J.M.D."/>
            <person name="Zagrodzka Z.B."/>
            <person name="Johannesson K."/>
            <person name="Butlin R.K."/>
            <person name="Leder E.H."/>
        </authorList>
    </citation>
    <scope>NUCLEOTIDE SEQUENCE [LARGE SCALE GENOMIC DNA]</scope>
    <source>
        <strain evidence="1">Snail1</strain>
        <tissue evidence="1">Muscle</tissue>
    </source>
</reference>